<dbReference type="EMBL" id="AE015451">
    <property type="protein sequence ID" value="AAN68841.1"/>
    <property type="molecule type" value="Genomic_DNA"/>
</dbReference>
<dbReference type="STRING" id="160488.PP_3234"/>
<dbReference type="InterPro" id="IPR002068">
    <property type="entry name" value="A-crystallin/Hsp20_dom"/>
</dbReference>
<reference evidence="4 5" key="2">
    <citation type="journal article" date="2016" name="Environ. Microbiol.">
        <title>The revisited genome of Pseudomonas putida KT2440 enlightens its value as a robust metabolic chassis.</title>
        <authorList>
            <person name="Belda E."/>
            <person name="van Heck R.G."/>
            <person name="Lopez-Sanchez M.J."/>
            <person name="Cruveiller S."/>
            <person name="Barbe V."/>
            <person name="Fraser C."/>
            <person name="Klenk H.P."/>
            <person name="Petersen J."/>
            <person name="Morgat A."/>
            <person name="Nikel P.I."/>
            <person name="Vallenet D."/>
            <person name="Rouy Z."/>
            <person name="Sekowska A."/>
            <person name="Martins Dos Santos V.A."/>
            <person name="de Lorenzo V."/>
            <person name="Danchin A."/>
            <person name="Medigue C."/>
        </authorList>
    </citation>
    <scope>NUCLEOTIDE SEQUENCE [LARGE SCALE GENOMIC DNA]</scope>
    <source>
        <strain evidence="5">ATCC 47054 / DSM 6125 / CFBP 8728 / NCIMB 11950 / KT2440</strain>
    </source>
</reference>
<accession>Q88HW9</accession>
<organism evidence="4 5">
    <name type="scientific">Pseudomonas putida (strain ATCC 47054 / DSM 6125 / CFBP 8728 / NCIMB 11950 / KT2440)</name>
    <dbReference type="NCBI Taxonomy" id="160488"/>
    <lineage>
        <taxon>Bacteria</taxon>
        <taxon>Pseudomonadati</taxon>
        <taxon>Pseudomonadota</taxon>
        <taxon>Gammaproteobacteria</taxon>
        <taxon>Pseudomonadales</taxon>
        <taxon>Pseudomonadaceae</taxon>
        <taxon>Pseudomonas</taxon>
    </lineage>
</organism>
<dbReference type="CDD" id="cd06464">
    <property type="entry name" value="ACD_sHsps-like"/>
    <property type="match status" value="1"/>
</dbReference>
<dbReference type="Proteomes" id="UP000000556">
    <property type="component" value="Chromosome"/>
</dbReference>
<dbReference type="PROSITE" id="PS01031">
    <property type="entry name" value="SHSP"/>
    <property type="match status" value="1"/>
</dbReference>
<dbReference type="InterPro" id="IPR031107">
    <property type="entry name" value="Small_HSP"/>
</dbReference>
<dbReference type="InterPro" id="IPR008978">
    <property type="entry name" value="HSP20-like_chaperone"/>
</dbReference>
<keyword evidence="5" id="KW-1185">Reference proteome</keyword>
<feature type="domain" description="SHSP" evidence="3">
    <location>
        <begin position="116"/>
        <end position="230"/>
    </location>
</feature>
<keyword evidence="4" id="KW-0346">Stress response</keyword>
<evidence type="ECO:0000313" key="4">
    <source>
        <dbReference type="EMBL" id="AAN68841.1"/>
    </source>
</evidence>
<reference evidence="4 5" key="1">
    <citation type="journal article" date="2002" name="Environ. Microbiol.">
        <title>Complete genome sequence and comparative analysis of the metabolically versatile Pseudomonas putida KT2440.</title>
        <authorList>
            <person name="Nelson K.E."/>
            <person name="Weinel C."/>
            <person name="Paulsen I.T."/>
            <person name="Dodson R.J."/>
            <person name="Hilbert H."/>
            <person name="Martins dos Santos V.A."/>
            <person name="Fouts D.E."/>
            <person name="Gill S.R."/>
            <person name="Pop M."/>
            <person name="Holmes M."/>
            <person name="Brinkac L."/>
            <person name="Beanan M."/>
            <person name="DeBoy R.T."/>
            <person name="Daugherty S."/>
            <person name="Kolonay J."/>
            <person name="Madupu R."/>
            <person name="Nelson W."/>
            <person name="White O."/>
            <person name="Peterson J."/>
            <person name="Khouri H."/>
            <person name="Hance I."/>
            <person name="Chris Lee P."/>
            <person name="Holtzapple E."/>
            <person name="Scanlan D."/>
            <person name="Tran K."/>
            <person name="Moazzez A."/>
            <person name="Utterback T."/>
            <person name="Rizzo M."/>
            <person name="Lee K."/>
            <person name="Kosack D."/>
            <person name="Moestl D."/>
            <person name="Wedler H."/>
            <person name="Lauber J."/>
            <person name="Stjepandic D."/>
            <person name="Hoheisel J."/>
            <person name="Straetz M."/>
            <person name="Heim S."/>
            <person name="Kiewitz C."/>
            <person name="Eisen J.A."/>
            <person name="Timmis K.N."/>
            <person name="Dusterhoft A."/>
            <person name="Tummler B."/>
            <person name="Fraser C.M."/>
        </authorList>
    </citation>
    <scope>NUCLEOTIDE SEQUENCE [LARGE SCALE GENOMIC DNA]</scope>
    <source>
        <strain evidence="5">ATCC 47054 / DSM 6125 / CFBP 8728 / NCIMB 11950 / KT2440</strain>
    </source>
</reference>
<dbReference type="AlphaFoldDB" id="Q88HW9"/>
<dbReference type="PATRIC" id="fig|160488.4.peg.3435"/>
<name>Q88HW9_PSEPK</name>
<evidence type="ECO:0000313" key="5">
    <source>
        <dbReference type="Proteomes" id="UP000000556"/>
    </source>
</evidence>
<dbReference type="KEGG" id="ppu:PP_3234"/>
<dbReference type="eggNOG" id="COG0071">
    <property type="taxonomic scope" value="Bacteria"/>
</dbReference>
<dbReference type="Gene3D" id="2.60.40.790">
    <property type="match status" value="1"/>
</dbReference>
<dbReference type="BioCyc" id="PPUT160488:G1G01-3457-MONOMER"/>
<dbReference type="HOGENOM" id="CLU_046737_12_0_6"/>
<dbReference type="PhylomeDB" id="Q88HW9"/>
<protein>
    <submittedName>
        <fullName evidence="4">Heat shock protein, HSP20 family</fullName>
    </submittedName>
</protein>
<evidence type="ECO:0000256" key="1">
    <source>
        <dbReference type="PROSITE-ProRule" id="PRU00285"/>
    </source>
</evidence>
<dbReference type="SUPFAM" id="SSF49764">
    <property type="entry name" value="HSP20-like chaperones"/>
    <property type="match status" value="1"/>
</dbReference>
<evidence type="ECO:0000256" key="2">
    <source>
        <dbReference type="RuleBase" id="RU003616"/>
    </source>
</evidence>
<dbReference type="OrthoDB" id="9792695at2"/>
<dbReference type="PANTHER" id="PTHR11527">
    <property type="entry name" value="HEAT-SHOCK PROTEIN 20 FAMILY MEMBER"/>
    <property type="match status" value="1"/>
</dbReference>
<evidence type="ECO:0000259" key="3">
    <source>
        <dbReference type="PROSITE" id="PS01031"/>
    </source>
</evidence>
<dbReference type="Pfam" id="PF00011">
    <property type="entry name" value="HSP20"/>
    <property type="match status" value="1"/>
</dbReference>
<dbReference type="PaxDb" id="160488-PP_3234"/>
<proteinExistence type="inferred from homology"/>
<sequence length="231" mass="26461">MTRIKPAGGRDFTLLIKIKWGAAPRRMIEASPWEALLIHSFEEGAMSDVAKKVPVTPVASQPTEGSPPSVEPSELWRPFQQLRRQIDSLFEDFGRRPMRMPFSHTPFDVEPFWRRDLFTHGMPAMDISELAEEYRISAELPGVDAKDIEIKLVNGNLLIRGEKKEEVDEKRKEYHLSERHYGSFERVFQLPRGVDAEKIDAQFDKGVLLVHLPKRAEAIHPEKVIPIKSGK</sequence>
<comment type="similarity">
    <text evidence="1 2">Belongs to the small heat shock protein (HSP20) family.</text>
</comment>
<gene>
    <name evidence="4" type="ordered locus">PP_3234</name>
</gene>